<organism evidence="4 5">
    <name type="scientific">Anaeramoeba flamelloides</name>
    <dbReference type="NCBI Taxonomy" id="1746091"/>
    <lineage>
        <taxon>Eukaryota</taxon>
        <taxon>Metamonada</taxon>
        <taxon>Anaeramoebidae</taxon>
        <taxon>Anaeramoeba</taxon>
    </lineage>
</organism>
<reference evidence="4" key="1">
    <citation type="submission" date="2022-08" db="EMBL/GenBank/DDBJ databases">
        <title>Novel sulphate-reducing endosymbionts in the free-living metamonad Anaeramoeba.</title>
        <authorList>
            <person name="Jerlstrom-Hultqvist J."/>
            <person name="Cepicka I."/>
            <person name="Gallot-Lavallee L."/>
            <person name="Salas-Leiva D."/>
            <person name="Curtis B.A."/>
            <person name="Zahonova K."/>
            <person name="Pipaliya S."/>
            <person name="Dacks J."/>
            <person name="Roger A.J."/>
        </authorList>
    </citation>
    <scope>NUCLEOTIDE SEQUENCE</scope>
    <source>
        <strain evidence="4">Busselton2</strain>
    </source>
</reference>
<sequence length="713" mass="84528">MTEYLLDNSPLAKYFKELSNFQENNEQIEPKKNIDKNELKQKKEQEQEKEKVEEKAKEEDKVILNKLLSKSLLKTQSNETLTHTKTNKKIKKKKKIFSTKTIRDCFHRTTKHSLKYLISHFWIPKQLKIYQAETMKALHEKHILSLFYFLPHNNPYEHYFSILVSYFPIPLLFLLSCFYFHTKLTISIVFVTFLILFIISKFCLIQHSKNLDLISTFYNDNDDENEQFHFNFNSNNNNNNANETKTNNNKNPGTKISANSNTKTCAGSQLQKQEREQEQEQEQGKKKQIIKAVWFHYHESYLNLYKFLQLLELLSRGYKIGKGSALPPISRLEDCSTSEIRGLYLRKAMLNSLKFISKLLKNKKEKQNKKSNNFEKNNNSESGNEQEFDEFTLRNLRDRHEKLYYLRAKFFEQILSNWSLTKLITFYPKVYTLRQLLYKEVKTLKKIYKNRYQLPFDLKDLNNPQDGKSNEEGNLDGNGKRKGNENNDDDINTSSLLNKSIKLLKNNLKQLGTEIDNLRINITLCENKSIDLSHEFFVHLQTSKEETNEIHEQIFSIQKKAKEILEKLNDNSDSKKKTQDQDQNQSQDLTENFLNYQNDNPQENQVFDLNTHHNSTNILVKEEYFEFDSEFISKGETEKKKTTSNEISFGEIPPPPIFNQKDWNKNEEIERNRKKRLANIEKNQKRLKKKNIKFKMVNELKNILDLQQKNSKN</sequence>
<feature type="compositionally biased region" description="Low complexity" evidence="2">
    <location>
        <begin position="370"/>
        <end position="383"/>
    </location>
</feature>
<evidence type="ECO:0000256" key="3">
    <source>
        <dbReference type="SAM" id="Phobius"/>
    </source>
</evidence>
<feature type="transmembrane region" description="Helical" evidence="3">
    <location>
        <begin position="187"/>
        <end position="205"/>
    </location>
</feature>
<keyword evidence="3" id="KW-1133">Transmembrane helix</keyword>
<feature type="region of interest" description="Disordered" evidence="2">
    <location>
        <begin position="366"/>
        <end position="388"/>
    </location>
</feature>
<dbReference type="EMBL" id="JANTQA010000032">
    <property type="protein sequence ID" value="KAJ3438698.1"/>
    <property type="molecule type" value="Genomic_DNA"/>
</dbReference>
<evidence type="ECO:0000313" key="5">
    <source>
        <dbReference type="Proteomes" id="UP001146793"/>
    </source>
</evidence>
<feature type="coiled-coil region" evidence="1">
    <location>
        <begin position="501"/>
        <end position="528"/>
    </location>
</feature>
<keyword evidence="3" id="KW-0472">Membrane</keyword>
<feature type="compositionally biased region" description="Basic and acidic residues" evidence="2">
    <location>
        <begin position="28"/>
        <end position="55"/>
    </location>
</feature>
<feature type="region of interest" description="Disordered" evidence="2">
    <location>
        <begin position="234"/>
        <end position="258"/>
    </location>
</feature>
<feature type="transmembrane region" description="Helical" evidence="3">
    <location>
        <begin position="159"/>
        <end position="181"/>
    </location>
</feature>
<feature type="region of interest" description="Disordered" evidence="2">
    <location>
        <begin position="638"/>
        <end position="661"/>
    </location>
</feature>
<keyword evidence="3" id="KW-0812">Transmembrane</keyword>
<feature type="region of interest" description="Disordered" evidence="2">
    <location>
        <begin position="26"/>
        <end position="55"/>
    </location>
</feature>
<dbReference type="AlphaFoldDB" id="A0AAV7Z9I3"/>
<protein>
    <submittedName>
        <fullName evidence="4">Microtubule-associated protein</fullName>
    </submittedName>
</protein>
<keyword evidence="1" id="KW-0175">Coiled coil</keyword>
<evidence type="ECO:0000256" key="2">
    <source>
        <dbReference type="SAM" id="MobiDB-lite"/>
    </source>
</evidence>
<feature type="compositionally biased region" description="Low complexity" evidence="2">
    <location>
        <begin position="234"/>
        <end position="255"/>
    </location>
</feature>
<proteinExistence type="predicted"/>
<evidence type="ECO:0000313" key="4">
    <source>
        <dbReference type="EMBL" id="KAJ3438698.1"/>
    </source>
</evidence>
<name>A0AAV7Z9I3_9EUKA</name>
<dbReference type="Proteomes" id="UP001146793">
    <property type="component" value="Unassembled WGS sequence"/>
</dbReference>
<comment type="caution">
    <text evidence="4">The sequence shown here is derived from an EMBL/GenBank/DDBJ whole genome shotgun (WGS) entry which is preliminary data.</text>
</comment>
<feature type="region of interest" description="Disordered" evidence="2">
    <location>
        <begin position="459"/>
        <end position="491"/>
    </location>
</feature>
<evidence type="ECO:0000256" key="1">
    <source>
        <dbReference type="SAM" id="Coils"/>
    </source>
</evidence>
<accession>A0AAV7Z9I3</accession>
<gene>
    <name evidence="4" type="ORF">M0812_14709</name>
</gene>